<sequence length="109" mass="12641">MILADSLLENPMLIPSLLGVIVFLQLVGFVVMLAMSGNVKRLMRWASSQELEPIAKHKDLVEVKEESSEQKHLFAEFLSEDPARRELSKKEQFAEFRRWRDKKGLNWKG</sequence>
<gene>
    <name evidence="2" type="ORF">HHL09_16985</name>
</gene>
<dbReference type="AlphaFoldDB" id="A0A858RM02"/>
<dbReference type="EMBL" id="CP051774">
    <property type="protein sequence ID" value="QJE97409.1"/>
    <property type="molecule type" value="Genomic_DNA"/>
</dbReference>
<dbReference type="RefSeq" id="WP_169455809.1">
    <property type="nucleotide sequence ID" value="NZ_CP051774.1"/>
</dbReference>
<proteinExistence type="predicted"/>
<reference evidence="2 3" key="1">
    <citation type="submission" date="2020-04" db="EMBL/GenBank/DDBJ databases">
        <title>Luteolibacter sp. G-1-1-1 isolated from soil.</title>
        <authorList>
            <person name="Dahal R.H."/>
        </authorList>
    </citation>
    <scope>NUCLEOTIDE SEQUENCE [LARGE SCALE GENOMIC DNA]</scope>
    <source>
        <strain evidence="2 3">G-1-1-1</strain>
    </source>
</reference>
<dbReference type="KEGG" id="luo:HHL09_16985"/>
<feature type="transmembrane region" description="Helical" evidence="1">
    <location>
        <begin position="12"/>
        <end position="35"/>
    </location>
</feature>
<organism evidence="2 3">
    <name type="scientific">Luteolibacter luteus</name>
    <dbReference type="NCBI Taxonomy" id="2728835"/>
    <lineage>
        <taxon>Bacteria</taxon>
        <taxon>Pseudomonadati</taxon>
        <taxon>Verrucomicrobiota</taxon>
        <taxon>Verrucomicrobiia</taxon>
        <taxon>Verrucomicrobiales</taxon>
        <taxon>Verrucomicrobiaceae</taxon>
        <taxon>Luteolibacter</taxon>
    </lineage>
</organism>
<evidence type="ECO:0000313" key="3">
    <source>
        <dbReference type="Proteomes" id="UP000501812"/>
    </source>
</evidence>
<protein>
    <submittedName>
        <fullName evidence="2">Uncharacterized protein</fullName>
    </submittedName>
</protein>
<evidence type="ECO:0000313" key="2">
    <source>
        <dbReference type="EMBL" id="QJE97409.1"/>
    </source>
</evidence>
<name>A0A858RM02_9BACT</name>
<keyword evidence="1" id="KW-0812">Transmembrane</keyword>
<evidence type="ECO:0000256" key="1">
    <source>
        <dbReference type="SAM" id="Phobius"/>
    </source>
</evidence>
<dbReference type="Proteomes" id="UP000501812">
    <property type="component" value="Chromosome"/>
</dbReference>
<keyword evidence="1" id="KW-0472">Membrane</keyword>
<keyword evidence="3" id="KW-1185">Reference proteome</keyword>
<keyword evidence="1" id="KW-1133">Transmembrane helix</keyword>
<accession>A0A858RM02</accession>